<name>A0A327Q7X9_9BACT</name>
<keyword evidence="2" id="KW-0575">Peroxidase</keyword>
<dbReference type="PANTHER" id="PTHR33930">
    <property type="entry name" value="ALKYL HYDROPEROXIDE REDUCTASE AHPD"/>
    <property type="match status" value="1"/>
</dbReference>
<evidence type="ECO:0000313" key="2">
    <source>
        <dbReference type="EMBL" id="RAJ00411.1"/>
    </source>
</evidence>
<sequence length="110" mass="11809">MTHSSDKQFAIDIINGAPISSKAWLSFDHSVADIPSQVPSKYKELIAIAVALTTQCPYCIEKHITKAKEQGITQEEIAETIMIAAALRSGAALGYGLLAMKLFKSENNGG</sequence>
<proteinExistence type="predicted"/>
<gene>
    <name evidence="2" type="ORF">LX64_04117</name>
</gene>
<dbReference type="InterPro" id="IPR003779">
    <property type="entry name" value="CMD-like"/>
</dbReference>
<feature type="domain" description="Carboxymuconolactone decarboxylase-like" evidence="1">
    <location>
        <begin position="22"/>
        <end position="100"/>
    </location>
</feature>
<dbReference type="Proteomes" id="UP000249547">
    <property type="component" value="Unassembled WGS sequence"/>
</dbReference>
<dbReference type="InterPro" id="IPR029032">
    <property type="entry name" value="AhpD-like"/>
</dbReference>
<dbReference type="EMBL" id="QLLL01000008">
    <property type="protein sequence ID" value="RAJ00411.1"/>
    <property type="molecule type" value="Genomic_DNA"/>
</dbReference>
<keyword evidence="3" id="KW-1185">Reference proteome</keyword>
<dbReference type="Pfam" id="PF02627">
    <property type="entry name" value="CMD"/>
    <property type="match status" value="1"/>
</dbReference>
<dbReference type="GO" id="GO:0051920">
    <property type="term" value="F:peroxiredoxin activity"/>
    <property type="evidence" value="ECO:0007669"/>
    <property type="project" value="InterPro"/>
</dbReference>
<dbReference type="PANTHER" id="PTHR33930:SF2">
    <property type="entry name" value="BLR3452 PROTEIN"/>
    <property type="match status" value="1"/>
</dbReference>
<dbReference type="AlphaFoldDB" id="A0A327Q7X9"/>
<keyword evidence="2" id="KW-0560">Oxidoreductase</keyword>
<protein>
    <submittedName>
        <fullName evidence="2">AhpD family alkylhydroperoxidase</fullName>
    </submittedName>
</protein>
<comment type="caution">
    <text evidence="2">The sequence shown here is derived from an EMBL/GenBank/DDBJ whole genome shotgun (WGS) entry which is preliminary data.</text>
</comment>
<evidence type="ECO:0000313" key="3">
    <source>
        <dbReference type="Proteomes" id="UP000249547"/>
    </source>
</evidence>
<dbReference type="NCBIfam" id="TIGR00778">
    <property type="entry name" value="ahpD_dom"/>
    <property type="match status" value="1"/>
</dbReference>
<dbReference type="InterPro" id="IPR004675">
    <property type="entry name" value="AhpD_core"/>
</dbReference>
<evidence type="ECO:0000259" key="1">
    <source>
        <dbReference type="Pfam" id="PF02627"/>
    </source>
</evidence>
<dbReference type="RefSeq" id="WP_111599528.1">
    <property type="nucleotide sequence ID" value="NZ_QLLL01000008.1"/>
</dbReference>
<reference evidence="2 3" key="1">
    <citation type="submission" date="2018-06" db="EMBL/GenBank/DDBJ databases">
        <title>Genomic Encyclopedia of Archaeal and Bacterial Type Strains, Phase II (KMG-II): from individual species to whole genera.</title>
        <authorList>
            <person name="Goeker M."/>
        </authorList>
    </citation>
    <scope>NUCLEOTIDE SEQUENCE [LARGE SCALE GENOMIC DNA]</scope>
    <source>
        <strain evidence="2 3">DSM 23857</strain>
    </source>
</reference>
<accession>A0A327Q7X9</accession>
<organism evidence="2 3">
    <name type="scientific">Chitinophaga skermanii</name>
    <dbReference type="NCBI Taxonomy" id="331697"/>
    <lineage>
        <taxon>Bacteria</taxon>
        <taxon>Pseudomonadati</taxon>
        <taxon>Bacteroidota</taxon>
        <taxon>Chitinophagia</taxon>
        <taxon>Chitinophagales</taxon>
        <taxon>Chitinophagaceae</taxon>
        <taxon>Chitinophaga</taxon>
    </lineage>
</organism>
<dbReference type="OrthoDB" id="9806086at2"/>
<dbReference type="SUPFAM" id="SSF69118">
    <property type="entry name" value="AhpD-like"/>
    <property type="match status" value="1"/>
</dbReference>
<dbReference type="Gene3D" id="1.20.1290.10">
    <property type="entry name" value="AhpD-like"/>
    <property type="match status" value="1"/>
</dbReference>